<organism evidence="2 3">
    <name type="scientific">Nocardia ignorata</name>
    <dbReference type="NCBI Taxonomy" id="145285"/>
    <lineage>
        <taxon>Bacteria</taxon>
        <taxon>Bacillati</taxon>
        <taxon>Actinomycetota</taxon>
        <taxon>Actinomycetes</taxon>
        <taxon>Mycobacteriales</taxon>
        <taxon>Nocardiaceae</taxon>
        <taxon>Nocardia</taxon>
    </lineage>
</organism>
<dbReference type="AlphaFoldDB" id="A0A4R6PA77"/>
<feature type="region of interest" description="Disordered" evidence="1">
    <location>
        <begin position="1"/>
        <end position="29"/>
    </location>
</feature>
<evidence type="ECO:0000313" key="3">
    <source>
        <dbReference type="Proteomes" id="UP000295087"/>
    </source>
</evidence>
<reference evidence="2 3" key="1">
    <citation type="submission" date="2019-03" db="EMBL/GenBank/DDBJ databases">
        <title>Genomic Encyclopedia of Type Strains, Phase IV (KMG-IV): sequencing the most valuable type-strain genomes for metagenomic binning, comparative biology and taxonomic classification.</title>
        <authorList>
            <person name="Goeker M."/>
        </authorList>
    </citation>
    <scope>NUCLEOTIDE SEQUENCE [LARGE SCALE GENOMIC DNA]</scope>
    <source>
        <strain evidence="2 3">DSM 44496</strain>
    </source>
</reference>
<name>A0A4R6PA77_NOCIG</name>
<evidence type="ECO:0000313" key="2">
    <source>
        <dbReference type="EMBL" id="TDP33089.1"/>
    </source>
</evidence>
<accession>A0A4R6PA77</accession>
<gene>
    <name evidence="2" type="ORF">DFR75_105327</name>
</gene>
<dbReference type="EMBL" id="SNXK01000005">
    <property type="protein sequence ID" value="TDP33089.1"/>
    <property type="molecule type" value="Genomic_DNA"/>
</dbReference>
<sequence length="65" mass="6435">MVFNEAARTQHTNHHAPPPRSATTLGPRGGLAAVATGLSVIDSAGCGLTPPRGEGSTGSVVATDL</sequence>
<evidence type="ECO:0000256" key="1">
    <source>
        <dbReference type="SAM" id="MobiDB-lite"/>
    </source>
</evidence>
<dbReference type="Proteomes" id="UP000295087">
    <property type="component" value="Unassembled WGS sequence"/>
</dbReference>
<proteinExistence type="predicted"/>
<comment type="caution">
    <text evidence="2">The sequence shown here is derived from an EMBL/GenBank/DDBJ whole genome shotgun (WGS) entry which is preliminary data.</text>
</comment>
<protein>
    <submittedName>
        <fullName evidence="2">Uncharacterized protein</fullName>
    </submittedName>
</protein>
<keyword evidence="3" id="KW-1185">Reference proteome</keyword>